<organism evidence="1">
    <name type="scientific">marine sediment metagenome</name>
    <dbReference type="NCBI Taxonomy" id="412755"/>
    <lineage>
        <taxon>unclassified sequences</taxon>
        <taxon>metagenomes</taxon>
        <taxon>ecological metagenomes</taxon>
    </lineage>
</organism>
<protein>
    <submittedName>
        <fullName evidence="1">Uncharacterized protein</fullName>
    </submittedName>
</protein>
<dbReference type="AlphaFoldDB" id="A0A0F9BNQ4"/>
<gene>
    <name evidence="1" type="ORF">LCGC14_2424560</name>
</gene>
<sequence>MDNWITLRKGGNLLHLSYGHTFSNNLYGHNLQLRTHPEFEIKLDLSPNLRVRNRQRNCYYDARELADGAIKELKLLQLDDRMAIKAIT</sequence>
<reference evidence="1" key="1">
    <citation type="journal article" date="2015" name="Nature">
        <title>Complex archaea that bridge the gap between prokaryotes and eukaryotes.</title>
        <authorList>
            <person name="Spang A."/>
            <person name="Saw J.H."/>
            <person name="Jorgensen S.L."/>
            <person name="Zaremba-Niedzwiedzka K."/>
            <person name="Martijn J."/>
            <person name="Lind A.E."/>
            <person name="van Eijk R."/>
            <person name="Schleper C."/>
            <person name="Guy L."/>
            <person name="Ettema T.J."/>
        </authorList>
    </citation>
    <scope>NUCLEOTIDE SEQUENCE</scope>
</reference>
<name>A0A0F9BNQ4_9ZZZZ</name>
<feature type="non-terminal residue" evidence="1">
    <location>
        <position position="88"/>
    </location>
</feature>
<comment type="caution">
    <text evidence="1">The sequence shown here is derived from an EMBL/GenBank/DDBJ whole genome shotgun (WGS) entry which is preliminary data.</text>
</comment>
<dbReference type="EMBL" id="LAZR01036944">
    <property type="protein sequence ID" value="KKL23519.1"/>
    <property type="molecule type" value="Genomic_DNA"/>
</dbReference>
<accession>A0A0F9BNQ4</accession>
<evidence type="ECO:0000313" key="1">
    <source>
        <dbReference type="EMBL" id="KKL23519.1"/>
    </source>
</evidence>
<proteinExistence type="predicted"/>